<dbReference type="SUPFAM" id="SSF52058">
    <property type="entry name" value="L domain-like"/>
    <property type="match status" value="1"/>
</dbReference>
<organism evidence="3 4">
    <name type="scientific">Trypanosoma conorhini</name>
    <dbReference type="NCBI Taxonomy" id="83891"/>
    <lineage>
        <taxon>Eukaryota</taxon>
        <taxon>Discoba</taxon>
        <taxon>Euglenozoa</taxon>
        <taxon>Kinetoplastea</taxon>
        <taxon>Metakinetoplastina</taxon>
        <taxon>Trypanosomatida</taxon>
        <taxon>Trypanosomatidae</taxon>
        <taxon>Trypanosoma</taxon>
    </lineage>
</organism>
<proteinExistence type="predicted"/>
<dbReference type="RefSeq" id="XP_029225742.1">
    <property type="nucleotide sequence ID" value="XM_029374142.1"/>
</dbReference>
<gene>
    <name evidence="3" type="ORF">Tco025E_07276</name>
</gene>
<evidence type="ECO:0000313" key="4">
    <source>
        <dbReference type="Proteomes" id="UP000284403"/>
    </source>
</evidence>
<dbReference type="PANTHER" id="PTHR18849:SF19">
    <property type="entry name" value="LEUCINE-RICH REPEAT PROTEIN (LRRP)"/>
    <property type="match status" value="1"/>
</dbReference>
<dbReference type="PANTHER" id="PTHR18849">
    <property type="entry name" value="LEUCINE RICH REPEAT PROTEIN"/>
    <property type="match status" value="1"/>
</dbReference>
<dbReference type="AlphaFoldDB" id="A0A422NR19"/>
<dbReference type="Gene3D" id="3.80.10.10">
    <property type="entry name" value="Ribonuclease Inhibitor"/>
    <property type="match status" value="1"/>
</dbReference>
<keyword evidence="2" id="KW-0677">Repeat</keyword>
<dbReference type="EMBL" id="MKKU01000552">
    <property type="protein sequence ID" value="RNF07891.1"/>
    <property type="molecule type" value="Genomic_DNA"/>
</dbReference>
<protein>
    <submittedName>
        <fullName evidence="3">Putative leucine-rich repeat protein (LRRP)</fullName>
    </submittedName>
</protein>
<comment type="caution">
    <text evidence="3">The sequence shown here is derived from an EMBL/GenBank/DDBJ whole genome shotgun (WGS) entry which is preliminary data.</text>
</comment>
<keyword evidence="1" id="KW-0433">Leucine-rich repeat</keyword>
<reference evidence="3 4" key="1">
    <citation type="journal article" date="2018" name="BMC Genomics">
        <title>Genomic comparison of Trypanosoma conorhini and Trypanosoma rangeli to Trypanosoma cruzi strains of high and low virulence.</title>
        <authorList>
            <person name="Bradwell K.R."/>
            <person name="Koparde V.N."/>
            <person name="Matveyev A.V."/>
            <person name="Serrano M.G."/>
            <person name="Alves J.M."/>
            <person name="Parikh H."/>
            <person name="Huang B."/>
            <person name="Lee V."/>
            <person name="Espinosa-Alvarez O."/>
            <person name="Ortiz P.A."/>
            <person name="Costa-Martins A.G."/>
            <person name="Teixeira M.M."/>
            <person name="Buck G.A."/>
        </authorList>
    </citation>
    <scope>NUCLEOTIDE SEQUENCE [LARGE SCALE GENOMIC DNA]</scope>
    <source>
        <strain evidence="3 4">025E</strain>
    </source>
</reference>
<evidence type="ECO:0000313" key="3">
    <source>
        <dbReference type="EMBL" id="RNF07891.1"/>
    </source>
</evidence>
<name>A0A422NR19_9TRYP</name>
<evidence type="ECO:0000256" key="1">
    <source>
        <dbReference type="ARBA" id="ARBA00022614"/>
    </source>
</evidence>
<sequence length="238" mass="25618">MPSEDGGAGEDGCLTEGCLLRASRQYDVEMIFQLSLRSRGLRALGDGFAYCRALTRVDLSRNRLASLAGIALLADSLTHVAAPENELEDLAGLDRCSLLQEVLLEGNQLSTEAALAPLAQLPKLRCLFLQREMPLSNDTEETLLLDNPICRERGAYEKLIRRHFGAVLCVDGRCFRDPPAAAVVAETASSSSSSAASTLLLANAALKDVIDVEDDLDERIFANAVAECHAACRKALLS</sequence>
<dbReference type="OrthoDB" id="433501at2759"/>
<dbReference type="InterPro" id="IPR032675">
    <property type="entry name" value="LRR_dom_sf"/>
</dbReference>
<keyword evidence="4" id="KW-1185">Reference proteome</keyword>
<dbReference type="Proteomes" id="UP000284403">
    <property type="component" value="Unassembled WGS sequence"/>
</dbReference>
<evidence type="ECO:0000256" key="2">
    <source>
        <dbReference type="ARBA" id="ARBA00022737"/>
    </source>
</evidence>
<accession>A0A422NR19</accession>
<dbReference type="GeneID" id="40320887"/>